<keyword evidence="2" id="KW-1185">Reference proteome</keyword>
<evidence type="ECO:0008006" key="3">
    <source>
        <dbReference type="Google" id="ProtNLM"/>
    </source>
</evidence>
<gene>
    <name evidence="1" type="ORF">FB45DRAFT_1017878</name>
</gene>
<evidence type="ECO:0000313" key="2">
    <source>
        <dbReference type="Proteomes" id="UP001221142"/>
    </source>
</evidence>
<name>A0AAD7G2K2_9AGAR</name>
<organism evidence="1 2">
    <name type="scientific">Roridomyces roridus</name>
    <dbReference type="NCBI Taxonomy" id="1738132"/>
    <lineage>
        <taxon>Eukaryota</taxon>
        <taxon>Fungi</taxon>
        <taxon>Dikarya</taxon>
        <taxon>Basidiomycota</taxon>
        <taxon>Agaricomycotina</taxon>
        <taxon>Agaricomycetes</taxon>
        <taxon>Agaricomycetidae</taxon>
        <taxon>Agaricales</taxon>
        <taxon>Marasmiineae</taxon>
        <taxon>Mycenaceae</taxon>
        <taxon>Roridomyces</taxon>
    </lineage>
</organism>
<accession>A0AAD7G2K2</accession>
<proteinExistence type="predicted"/>
<reference evidence="1" key="1">
    <citation type="submission" date="2023-03" db="EMBL/GenBank/DDBJ databases">
        <title>Massive genome expansion in bonnet fungi (Mycena s.s.) driven by repeated elements and novel gene families across ecological guilds.</title>
        <authorList>
            <consortium name="Lawrence Berkeley National Laboratory"/>
            <person name="Harder C.B."/>
            <person name="Miyauchi S."/>
            <person name="Viragh M."/>
            <person name="Kuo A."/>
            <person name="Thoen E."/>
            <person name="Andreopoulos B."/>
            <person name="Lu D."/>
            <person name="Skrede I."/>
            <person name="Drula E."/>
            <person name="Henrissat B."/>
            <person name="Morin E."/>
            <person name="Kohler A."/>
            <person name="Barry K."/>
            <person name="LaButti K."/>
            <person name="Morin E."/>
            <person name="Salamov A."/>
            <person name="Lipzen A."/>
            <person name="Mereny Z."/>
            <person name="Hegedus B."/>
            <person name="Baldrian P."/>
            <person name="Stursova M."/>
            <person name="Weitz H."/>
            <person name="Taylor A."/>
            <person name="Grigoriev I.V."/>
            <person name="Nagy L.G."/>
            <person name="Martin F."/>
            <person name="Kauserud H."/>
        </authorList>
    </citation>
    <scope>NUCLEOTIDE SEQUENCE</scope>
    <source>
        <strain evidence="1">9284</strain>
    </source>
</reference>
<comment type="caution">
    <text evidence="1">The sequence shown here is derived from an EMBL/GenBank/DDBJ whole genome shotgun (WGS) entry which is preliminary data.</text>
</comment>
<protein>
    <recommendedName>
        <fullName evidence="3">F-box domain-containing protein</fullName>
    </recommendedName>
</protein>
<dbReference type="EMBL" id="JARKIF010000001">
    <property type="protein sequence ID" value="KAJ7650489.1"/>
    <property type="molecule type" value="Genomic_DNA"/>
</dbReference>
<evidence type="ECO:0000313" key="1">
    <source>
        <dbReference type="EMBL" id="KAJ7650489.1"/>
    </source>
</evidence>
<dbReference type="AlphaFoldDB" id="A0AAD7G2K2"/>
<sequence length="405" mass="45982">MSVVHSPGTQLQAHSVYFTEQRPSRTLRLRSRSSSERSHFLLGISTDDDLPERQRKCYERETGSTFAMGAISLCNVTDGLQKPSLCLRFPDEILSIIFEQYADRPLSLLGICKRWKAVASQTSVIWREPVFVLDDRFMRERDKHLAGMAKWLTRAKRKISLSLRVEINPSTHHRLLGVLDITKNYHDLYNTVEKLHITSHWSLLAYLFGGAQGPPMSRLKSFTIHDPWADRLRFAANVHPSFYRSFRVAPLLQEIIMHDPPVGPLKSAFAPFSLATLTSIHLHKSGHLVLKHFRFFVNRRVYNPAHYLYTFRELLASGSQLEKLTVVVTEEPHENRMSSDTETLAEYAIATVLVTGCELRLYSSKHMIAALEKRIDSLQGGKDTHTTGAVAQSGVSPLLKFGFAV</sequence>
<dbReference type="Proteomes" id="UP001221142">
    <property type="component" value="Unassembled WGS sequence"/>
</dbReference>